<evidence type="ECO:0000256" key="1">
    <source>
        <dbReference type="SAM" id="Coils"/>
    </source>
</evidence>
<reference evidence="3 4" key="1">
    <citation type="journal article" date="2024" name="Nat. Commun.">
        <title>Phylogenomics reveals the evolutionary origins of lichenization in chlorophyte algae.</title>
        <authorList>
            <person name="Puginier C."/>
            <person name="Libourel C."/>
            <person name="Otte J."/>
            <person name="Skaloud P."/>
            <person name="Haon M."/>
            <person name="Grisel S."/>
            <person name="Petersen M."/>
            <person name="Berrin J.G."/>
            <person name="Delaux P.M."/>
            <person name="Dal Grande F."/>
            <person name="Keller J."/>
        </authorList>
    </citation>
    <scope>NUCLEOTIDE SEQUENCE [LARGE SCALE GENOMIC DNA]</scope>
    <source>
        <strain evidence="3 4">SAG 2036</strain>
    </source>
</reference>
<feature type="compositionally biased region" description="Basic and acidic residues" evidence="2">
    <location>
        <begin position="157"/>
        <end position="173"/>
    </location>
</feature>
<gene>
    <name evidence="3" type="ORF">WJX73_007547</name>
</gene>
<keyword evidence="4" id="KW-1185">Reference proteome</keyword>
<feature type="compositionally biased region" description="Basic and acidic residues" evidence="2">
    <location>
        <begin position="16"/>
        <end position="40"/>
    </location>
</feature>
<name>A0AAW1NXZ3_9CHLO</name>
<keyword evidence="1" id="KW-0175">Coiled coil</keyword>
<feature type="region of interest" description="Disordered" evidence="2">
    <location>
        <begin position="148"/>
        <end position="178"/>
    </location>
</feature>
<dbReference type="AlphaFoldDB" id="A0AAW1NXZ3"/>
<protein>
    <submittedName>
        <fullName evidence="3">Uncharacterized protein</fullName>
    </submittedName>
</protein>
<organism evidence="3 4">
    <name type="scientific">Symbiochloris irregularis</name>
    <dbReference type="NCBI Taxonomy" id="706552"/>
    <lineage>
        <taxon>Eukaryota</taxon>
        <taxon>Viridiplantae</taxon>
        <taxon>Chlorophyta</taxon>
        <taxon>core chlorophytes</taxon>
        <taxon>Trebouxiophyceae</taxon>
        <taxon>Trebouxiales</taxon>
        <taxon>Trebouxiaceae</taxon>
        <taxon>Symbiochloris</taxon>
    </lineage>
</organism>
<feature type="coiled-coil region" evidence="1">
    <location>
        <begin position="238"/>
        <end position="273"/>
    </location>
</feature>
<feature type="compositionally biased region" description="Basic and acidic residues" evidence="2">
    <location>
        <begin position="278"/>
        <end position="291"/>
    </location>
</feature>
<sequence length="309" mass="34538">MPSETQHPHRRQKGPPADKRDALDEQGVAKKADQGQKHWDKLGLREHKPWEEVLPLWQQLQWYKYTGAQKGGAVFAHWPDSDQWGTDVWTANVPSTIKELAMRQGLMPQLPPGTTAAPGTTGLPTTLATSTGPGALDHSTAALLMTLGNGGVPTSHEQGRQESPAKDADRADEGLESEAQSGFPRFLCKIREAAEEYVQHEVQQCDVAVERWRSECTRTQRQLNASETARHAMDQKFKRQLQTALLEQEERLLQQQADLLRVDRERIKELETELASSAHDRANGDSQHTETHQTWFMNRAVFPGSSGGS</sequence>
<dbReference type="EMBL" id="JALJOQ010000110">
    <property type="protein sequence ID" value="KAK9797050.1"/>
    <property type="molecule type" value="Genomic_DNA"/>
</dbReference>
<evidence type="ECO:0000313" key="3">
    <source>
        <dbReference type="EMBL" id="KAK9797050.1"/>
    </source>
</evidence>
<evidence type="ECO:0000256" key="2">
    <source>
        <dbReference type="SAM" id="MobiDB-lite"/>
    </source>
</evidence>
<comment type="caution">
    <text evidence="3">The sequence shown here is derived from an EMBL/GenBank/DDBJ whole genome shotgun (WGS) entry which is preliminary data.</text>
</comment>
<feature type="region of interest" description="Disordered" evidence="2">
    <location>
        <begin position="1"/>
        <end position="40"/>
    </location>
</feature>
<accession>A0AAW1NXZ3</accession>
<dbReference type="Proteomes" id="UP001465755">
    <property type="component" value="Unassembled WGS sequence"/>
</dbReference>
<evidence type="ECO:0000313" key="4">
    <source>
        <dbReference type="Proteomes" id="UP001465755"/>
    </source>
</evidence>
<feature type="region of interest" description="Disordered" evidence="2">
    <location>
        <begin position="273"/>
        <end position="293"/>
    </location>
</feature>
<proteinExistence type="predicted"/>